<gene>
    <name evidence="1" type="ORF">E2N92_12455</name>
</gene>
<dbReference type="Gene3D" id="3.90.280.10">
    <property type="entry name" value="PEBP-like"/>
    <property type="match status" value="1"/>
</dbReference>
<name>A0A8G1A3Q2_9EURY</name>
<reference evidence="1" key="1">
    <citation type="journal article" date="2005" name="Int. J. Syst. Evol. Microbiol.">
        <title>Methanofollis formosanus sp. nov., isolated from a fish pond.</title>
        <authorList>
            <person name="Wu S.Y."/>
            <person name="Chen S.C."/>
            <person name="Lai M.C."/>
        </authorList>
    </citation>
    <scope>NUCLEOTIDE SEQUENCE</scope>
    <source>
        <strain evidence="1">ML15</strain>
    </source>
</reference>
<dbReference type="SUPFAM" id="SSF49777">
    <property type="entry name" value="PEBP-like"/>
    <property type="match status" value="1"/>
</dbReference>
<dbReference type="Pfam" id="PF01161">
    <property type="entry name" value="PBP"/>
    <property type="match status" value="1"/>
</dbReference>
<dbReference type="OrthoDB" id="28720at2157"/>
<protein>
    <submittedName>
        <fullName evidence="1">YbhB/YbcL family Raf kinase inhibitor-like protein</fullName>
    </submittedName>
</protein>
<dbReference type="InterPro" id="IPR036610">
    <property type="entry name" value="PEBP-like_sf"/>
</dbReference>
<reference evidence="1" key="2">
    <citation type="submission" date="2019-03" db="EMBL/GenBank/DDBJ databases">
        <authorList>
            <person name="Chen S.-C."/>
            <person name="Wu S.-Y."/>
            <person name="Lai M.-C."/>
        </authorList>
    </citation>
    <scope>NUCLEOTIDE SEQUENCE</scope>
    <source>
        <strain evidence="1">ML15</strain>
    </source>
</reference>
<dbReference type="KEGG" id="mfk:E2N92_12455"/>
<evidence type="ECO:0000313" key="2">
    <source>
        <dbReference type="Proteomes" id="UP000826709"/>
    </source>
</evidence>
<dbReference type="PANTHER" id="PTHR30289">
    <property type="entry name" value="UNCHARACTERIZED PROTEIN YBCL-RELATED"/>
    <property type="match status" value="1"/>
</dbReference>
<dbReference type="EMBL" id="CP037968">
    <property type="protein sequence ID" value="QYZ80183.1"/>
    <property type="molecule type" value="Genomic_DNA"/>
</dbReference>
<dbReference type="CDD" id="cd00865">
    <property type="entry name" value="PEBP_bact_arch"/>
    <property type="match status" value="1"/>
</dbReference>
<evidence type="ECO:0000313" key="1">
    <source>
        <dbReference type="EMBL" id="QYZ80183.1"/>
    </source>
</evidence>
<dbReference type="Proteomes" id="UP000826709">
    <property type="component" value="Chromosome"/>
</dbReference>
<organism evidence="1 2">
    <name type="scientific">Methanofollis formosanus</name>
    <dbReference type="NCBI Taxonomy" id="299308"/>
    <lineage>
        <taxon>Archaea</taxon>
        <taxon>Methanobacteriati</taxon>
        <taxon>Methanobacteriota</taxon>
        <taxon>Stenosarchaea group</taxon>
        <taxon>Methanomicrobia</taxon>
        <taxon>Methanomicrobiales</taxon>
        <taxon>Methanomicrobiaceae</taxon>
        <taxon>Methanofollis</taxon>
    </lineage>
</organism>
<dbReference type="InterPro" id="IPR005247">
    <property type="entry name" value="YbhB_YbcL/LppC-like"/>
</dbReference>
<accession>A0A8G1A3Q2</accession>
<dbReference type="InterPro" id="IPR008914">
    <property type="entry name" value="PEBP"/>
</dbReference>
<sequence length="158" mass="17047">MIGKTVTKLSVKIAVLKLPPNYTCDGEDVSPAIGLGGVDIDRTKSLALIADDPDSPGGGGFTHWLMWNIEPVRIIPEAIAKDAEIAFPFSARQGENSFGKVGYSGPCPPRGEQHRYQFRVFGLDADLDLPAGAKKKALLDAMEGHVVQYGDTYVLYGR</sequence>
<keyword evidence="2" id="KW-1185">Reference proteome</keyword>
<proteinExistence type="predicted"/>
<dbReference type="RefSeq" id="WP_220681494.1">
    <property type="nucleotide sequence ID" value="NZ_CP037968.1"/>
</dbReference>
<dbReference type="AlphaFoldDB" id="A0A8G1A3Q2"/>
<dbReference type="NCBIfam" id="TIGR00481">
    <property type="entry name" value="YbhB/YbcL family Raf kinase inhibitor-like protein"/>
    <property type="match status" value="1"/>
</dbReference>
<dbReference type="PANTHER" id="PTHR30289:SF1">
    <property type="entry name" value="PEBP (PHOSPHATIDYLETHANOLAMINE-BINDING PROTEIN) FAMILY PROTEIN"/>
    <property type="match status" value="1"/>
</dbReference>